<proteinExistence type="predicted"/>
<gene>
    <name evidence="2" type="ORF">RHOBADRAFT_64626</name>
</gene>
<feature type="region of interest" description="Disordered" evidence="1">
    <location>
        <begin position="53"/>
        <end position="72"/>
    </location>
</feature>
<protein>
    <submittedName>
        <fullName evidence="2">Uncharacterized protein</fullName>
    </submittedName>
</protein>
<keyword evidence="3" id="KW-1185">Reference proteome</keyword>
<sequence length="72" mass="7835">MQTNRLEVDSEPDAVRNVARRPCAAARHVVRGSQSATAHLKRSSTLLESMMRSHAGPQVVVASRQRSPTAGR</sequence>
<dbReference type="Proteomes" id="UP000053890">
    <property type="component" value="Unassembled WGS sequence"/>
</dbReference>
<dbReference type="AlphaFoldDB" id="A0A194S8N6"/>
<dbReference type="EMBL" id="KQ474075">
    <property type="protein sequence ID" value="KPV76957.1"/>
    <property type="molecule type" value="Genomic_DNA"/>
</dbReference>
<evidence type="ECO:0000313" key="2">
    <source>
        <dbReference type="EMBL" id="KPV76957.1"/>
    </source>
</evidence>
<accession>A0A194S8N6</accession>
<dbReference type="RefSeq" id="XP_018273006.1">
    <property type="nucleotide sequence ID" value="XM_018418530.1"/>
</dbReference>
<name>A0A194S8N6_RHOGW</name>
<evidence type="ECO:0000256" key="1">
    <source>
        <dbReference type="SAM" id="MobiDB-lite"/>
    </source>
</evidence>
<reference evidence="2 3" key="1">
    <citation type="journal article" date="2015" name="Front. Microbiol.">
        <title>Genome sequence of the plant growth promoting endophytic yeast Rhodotorula graminis WP1.</title>
        <authorList>
            <person name="Firrincieli A."/>
            <person name="Otillar R."/>
            <person name="Salamov A."/>
            <person name="Schmutz J."/>
            <person name="Khan Z."/>
            <person name="Redman R.S."/>
            <person name="Fleck N.D."/>
            <person name="Lindquist E."/>
            <person name="Grigoriev I.V."/>
            <person name="Doty S.L."/>
        </authorList>
    </citation>
    <scope>NUCLEOTIDE SEQUENCE [LARGE SCALE GENOMIC DNA]</scope>
    <source>
        <strain evidence="2 3">WP1</strain>
    </source>
</reference>
<organism evidence="2 3">
    <name type="scientific">Rhodotorula graminis (strain WP1)</name>
    <dbReference type="NCBI Taxonomy" id="578459"/>
    <lineage>
        <taxon>Eukaryota</taxon>
        <taxon>Fungi</taxon>
        <taxon>Dikarya</taxon>
        <taxon>Basidiomycota</taxon>
        <taxon>Pucciniomycotina</taxon>
        <taxon>Microbotryomycetes</taxon>
        <taxon>Sporidiobolales</taxon>
        <taxon>Sporidiobolaceae</taxon>
        <taxon>Rhodotorula</taxon>
    </lineage>
</organism>
<evidence type="ECO:0000313" key="3">
    <source>
        <dbReference type="Proteomes" id="UP000053890"/>
    </source>
</evidence>
<dbReference type="GeneID" id="28978977"/>